<accession>A0A417YM46</accession>
<sequence length="133" mass="15617">MERLILFDGECNFCDRGVQFIITRDPKGRFKFASLQSDISKNILRSLDTPKDLDSMVLIEDNKYYIKSAAALRICKQLKGPWKIVYGFVIIPRPIRDFFYGIIARNRYKWFGKKRSCELPSPEVRKRFLTDGN</sequence>
<dbReference type="InterPro" id="IPR007263">
    <property type="entry name" value="DCC1-like"/>
</dbReference>
<dbReference type="RefSeq" id="WP_095309494.1">
    <property type="nucleotide sequence ID" value="NZ_JAMAWL010000009.1"/>
</dbReference>
<dbReference type="GO" id="GO:0015035">
    <property type="term" value="F:protein-disulfide reductase activity"/>
    <property type="evidence" value="ECO:0007669"/>
    <property type="project" value="InterPro"/>
</dbReference>
<dbReference type="OrthoDB" id="9785438at2"/>
<keyword evidence="2" id="KW-1185">Reference proteome</keyword>
<dbReference type="AlphaFoldDB" id="A0A417YM46"/>
<gene>
    <name evidence="1" type="ORF">D1B32_04555</name>
</gene>
<evidence type="ECO:0000313" key="1">
    <source>
        <dbReference type="EMBL" id="RHW34442.1"/>
    </source>
</evidence>
<dbReference type="Pfam" id="PF04134">
    <property type="entry name" value="DCC1-like"/>
    <property type="match status" value="1"/>
</dbReference>
<name>A0A417YM46_9BACI</name>
<comment type="caution">
    <text evidence="1">The sequence shown here is derived from an EMBL/GenBank/DDBJ whole genome shotgun (WGS) entry which is preliminary data.</text>
</comment>
<organism evidence="1 2">
    <name type="scientific">Oceanobacillus profundus</name>
    <dbReference type="NCBI Taxonomy" id="372463"/>
    <lineage>
        <taxon>Bacteria</taxon>
        <taxon>Bacillati</taxon>
        <taxon>Bacillota</taxon>
        <taxon>Bacilli</taxon>
        <taxon>Bacillales</taxon>
        <taxon>Bacillaceae</taxon>
        <taxon>Oceanobacillus</taxon>
    </lineage>
</organism>
<dbReference type="EMBL" id="QWEH01000002">
    <property type="protein sequence ID" value="RHW34442.1"/>
    <property type="molecule type" value="Genomic_DNA"/>
</dbReference>
<dbReference type="InterPro" id="IPR052927">
    <property type="entry name" value="DCC_oxidoreductase"/>
</dbReference>
<dbReference type="Proteomes" id="UP000285456">
    <property type="component" value="Unassembled WGS sequence"/>
</dbReference>
<dbReference type="PANTHER" id="PTHR33639:SF2">
    <property type="entry name" value="DUF393 DOMAIN-CONTAINING PROTEIN"/>
    <property type="match status" value="1"/>
</dbReference>
<dbReference type="PANTHER" id="PTHR33639">
    <property type="entry name" value="THIOL-DISULFIDE OXIDOREDUCTASE DCC"/>
    <property type="match status" value="1"/>
</dbReference>
<proteinExistence type="predicted"/>
<protein>
    <submittedName>
        <fullName evidence="1">Thiol-disulfide oxidoreductase DCC family protein</fullName>
    </submittedName>
</protein>
<reference evidence="1 2" key="1">
    <citation type="journal article" date="2007" name="Int. J. Syst. Evol. Microbiol.">
        <title>Oceanobacillus profundus sp. nov., isolated from a deep-sea sediment core.</title>
        <authorList>
            <person name="Kim Y.G."/>
            <person name="Choi D.H."/>
            <person name="Hyun S."/>
            <person name="Cho B.C."/>
        </authorList>
    </citation>
    <scope>NUCLEOTIDE SEQUENCE [LARGE SCALE GENOMIC DNA]</scope>
    <source>
        <strain evidence="1 2">DSM 18246</strain>
    </source>
</reference>
<evidence type="ECO:0000313" key="2">
    <source>
        <dbReference type="Proteomes" id="UP000285456"/>
    </source>
</evidence>